<protein>
    <submittedName>
        <fullName evidence="2">Uncharacterized protein</fullName>
    </submittedName>
</protein>
<keyword evidence="1" id="KW-0812">Transmembrane</keyword>
<evidence type="ECO:0000256" key="1">
    <source>
        <dbReference type="SAM" id="Phobius"/>
    </source>
</evidence>
<evidence type="ECO:0000313" key="2">
    <source>
        <dbReference type="EMBL" id="CAD8100542.1"/>
    </source>
</evidence>
<proteinExistence type="predicted"/>
<sequence>MLHYVLQFNCGQILKRFYILREGTLNFTAFFRLQIFGLFTPVVIFKLLYIVLFEFLSHYAFISQYFQQRSLYLIIGFFEMK</sequence>
<keyword evidence="3" id="KW-1185">Reference proteome</keyword>
<accession>A0A8S1PBE2</accession>
<dbReference type="Proteomes" id="UP000692954">
    <property type="component" value="Unassembled WGS sequence"/>
</dbReference>
<dbReference type="AlphaFoldDB" id="A0A8S1PBE2"/>
<reference evidence="2" key="1">
    <citation type="submission" date="2021-01" db="EMBL/GenBank/DDBJ databases">
        <authorList>
            <consortium name="Genoscope - CEA"/>
            <person name="William W."/>
        </authorList>
    </citation>
    <scope>NUCLEOTIDE SEQUENCE</scope>
</reference>
<evidence type="ECO:0000313" key="3">
    <source>
        <dbReference type="Proteomes" id="UP000692954"/>
    </source>
</evidence>
<keyword evidence="1" id="KW-1133">Transmembrane helix</keyword>
<gene>
    <name evidence="2" type="ORF">PSON_ATCC_30995.1.T0740081</name>
</gene>
<organism evidence="2 3">
    <name type="scientific">Paramecium sonneborni</name>
    <dbReference type="NCBI Taxonomy" id="65129"/>
    <lineage>
        <taxon>Eukaryota</taxon>
        <taxon>Sar</taxon>
        <taxon>Alveolata</taxon>
        <taxon>Ciliophora</taxon>
        <taxon>Intramacronucleata</taxon>
        <taxon>Oligohymenophorea</taxon>
        <taxon>Peniculida</taxon>
        <taxon>Parameciidae</taxon>
        <taxon>Paramecium</taxon>
    </lineage>
</organism>
<keyword evidence="1" id="KW-0472">Membrane</keyword>
<name>A0A8S1PBE2_9CILI</name>
<feature type="transmembrane region" description="Helical" evidence="1">
    <location>
        <begin position="35"/>
        <end position="61"/>
    </location>
</feature>
<comment type="caution">
    <text evidence="2">The sequence shown here is derived from an EMBL/GenBank/DDBJ whole genome shotgun (WGS) entry which is preliminary data.</text>
</comment>
<dbReference type="EMBL" id="CAJJDN010000074">
    <property type="protein sequence ID" value="CAD8100542.1"/>
    <property type="molecule type" value="Genomic_DNA"/>
</dbReference>